<dbReference type="Proteomes" id="UP001165205">
    <property type="component" value="Unassembled WGS sequence"/>
</dbReference>
<dbReference type="Gene3D" id="3.60.20.10">
    <property type="entry name" value="Glutamine Phosphoribosylpyrophosphate, subunit 1, domain 1"/>
    <property type="match status" value="1"/>
</dbReference>
<gene>
    <name evidence="1" type="ORF">Aory04_001284500</name>
</gene>
<dbReference type="GO" id="GO:0008242">
    <property type="term" value="F:omega peptidase activity"/>
    <property type="evidence" value="ECO:0007669"/>
    <property type="project" value="TreeGrafter"/>
</dbReference>
<dbReference type="PANTHER" id="PTHR43187:SF1">
    <property type="entry name" value="GLUTAMINE AMIDOTRANSFERASE DUG3-RELATED"/>
    <property type="match status" value="1"/>
</dbReference>
<dbReference type="SUPFAM" id="SSF56235">
    <property type="entry name" value="N-terminal nucleophile aminohydrolases (Ntn hydrolases)"/>
    <property type="match status" value="1"/>
</dbReference>
<comment type="caution">
    <text evidence="1">The sequence shown here is derived from an EMBL/GenBank/DDBJ whole genome shotgun (WGS) entry which is preliminary data.</text>
</comment>
<protein>
    <submittedName>
        <fullName evidence="1">Unnamed protein product</fullName>
    </submittedName>
</protein>
<evidence type="ECO:0000313" key="2">
    <source>
        <dbReference type="Proteomes" id="UP001165205"/>
    </source>
</evidence>
<dbReference type="PANTHER" id="PTHR43187">
    <property type="entry name" value="GLUTAMINE AMIDOTRANSFERASE DUG3-RELATED"/>
    <property type="match status" value="1"/>
</dbReference>
<sequence>MHNGNVGGWQYIKRPLGDSLADRWYLGVKGGTDSEWAFALFLDLLEKEGVDPSSDPGPEGFGQALLRRVMVKTIAKINEFIRDIPKRHNVSGIETRSLLNFAVTDGHTVVCTRYISSKTDEPASFLPSPQNWRLTSLDNWVSVPANSIVTIHKQTVLLHPIMDEFYSEDLNHDRSSCYAVSKGLVSTAPGTTVQPQNTESKAPAISVNGARVDDHAGLAQHQLELANKCAISH</sequence>
<name>A0AAN5C553_ASPOZ</name>
<dbReference type="InterPro" id="IPR029055">
    <property type="entry name" value="Ntn_hydrolases_N"/>
</dbReference>
<organism evidence="1 2">
    <name type="scientific">Aspergillus oryzae</name>
    <name type="common">Yellow koji mold</name>
    <dbReference type="NCBI Taxonomy" id="5062"/>
    <lineage>
        <taxon>Eukaryota</taxon>
        <taxon>Fungi</taxon>
        <taxon>Dikarya</taxon>
        <taxon>Ascomycota</taxon>
        <taxon>Pezizomycotina</taxon>
        <taxon>Eurotiomycetes</taxon>
        <taxon>Eurotiomycetidae</taxon>
        <taxon>Eurotiales</taxon>
        <taxon>Aspergillaceae</taxon>
        <taxon>Aspergillus</taxon>
        <taxon>Aspergillus subgen. Circumdati</taxon>
    </lineage>
</organism>
<dbReference type="InterPro" id="IPR052373">
    <property type="entry name" value="Gamma-glu_amide_hydrolase"/>
</dbReference>
<accession>A0AAN5C553</accession>
<evidence type="ECO:0000313" key="1">
    <source>
        <dbReference type="EMBL" id="GMG38092.1"/>
    </source>
</evidence>
<dbReference type="GO" id="GO:0061672">
    <property type="term" value="C:glutathione hydrolase complex"/>
    <property type="evidence" value="ECO:0007669"/>
    <property type="project" value="TreeGrafter"/>
</dbReference>
<dbReference type="GO" id="GO:0006751">
    <property type="term" value="P:glutathione catabolic process"/>
    <property type="evidence" value="ECO:0007669"/>
    <property type="project" value="TreeGrafter"/>
</dbReference>
<dbReference type="EMBL" id="BSYA01000277">
    <property type="protein sequence ID" value="GMG38092.1"/>
    <property type="molecule type" value="Genomic_DNA"/>
</dbReference>
<dbReference type="GO" id="GO:0005737">
    <property type="term" value="C:cytoplasm"/>
    <property type="evidence" value="ECO:0007669"/>
    <property type="project" value="TreeGrafter"/>
</dbReference>
<reference evidence="1" key="1">
    <citation type="submission" date="2023-04" db="EMBL/GenBank/DDBJ databases">
        <title>Aspergillus oryzae NBRC 4228.</title>
        <authorList>
            <person name="Ichikawa N."/>
            <person name="Sato H."/>
            <person name="Tonouchi N."/>
        </authorList>
    </citation>
    <scope>NUCLEOTIDE SEQUENCE</scope>
    <source>
        <strain evidence="1">NBRC 4228</strain>
    </source>
</reference>
<dbReference type="AlphaFoldDB" id="A0AAN5C553"/>
<proteinExistence type="predicted"/>